<dbReference type="PANTHER" id="PTHR10272:SF0">
    <property type="entry name" value="PLATELET-ACTIVATING FACTOR ACETYLHYDROLASE"/>
    <property type="match status" value="1"/>
</dbReference>
<feature type="chain" id="PRO_5045678640" evidence="4">
    <location>
        <begin position="31"/>
        <end position="363"/>
    </location>
</feature>
<organism evidence="5 6">
    <name type="scientific">Paractinoplanes bogorensis</name>
    <dbReference type="NCBI Taxonomy" id="1610840"/>
    <lineage>
        <taxon>Bacteria</taxon>
        <taxon>Bacillati</taxon>
        <taxon>Actinomycetota</taxon>
        <taxon>Actinomycetes</taxon>
        <taxon>Micromonosporales</taxon>
        <taxon>Micromonosporaceae</taxon>
        <taxon>Paractinoplanes</taxon>
    </lineage>
</organism>
<keyword evidence="3" id="KW-0443">Lipid metabolism</keyword>
<dbReference type="Gene3D" id="3.40.50.1820">
    <property type="entry name" value="alpha/beta hydrolase"/>
    <property type="match status" value="1"/>
</dbReference>
<feature type="signal peptide" evidence="4">
    <location>
        <begin position="1"/>
        <end position="30"/>
    </location>
</feature>
<keyword evidence="2" id="KW-0442">Lipid degradation</keyword>
<evidence type="ECO:0000256" key="2">
    <source>
        <dbReference type="ARBA" id="ARBA00022963"/>
    </source>
</evidence>
<proteinExistence type="predicted"/>
<evidence type="ECO:0000256" key="3">
    <source>
        <dbReference type="ARBA" id="ARBA00023098"/>
    </source>
</evidence>
<keyword evidence="4" id="KW-0732">Signal</keyword>
<dbReference type="InterPro" id="IPR029058">
    <property type="entry name" value="AB_hydrolase_fold"/>
</dbReference>
<protein>
    <submittedName>
        <fullName evidence="5">Alpha/beta hydrolase</fullName>
    </submittedName>
</protein>
<dbReference type="RefSeq" id="WP_215787760.1">
    <property type="nucleotide sequence ID" value="NZ_JAHKKG010000004.1"/>
</dbReference>
<dbReference type="PROSITE" id="PS51318">
    <property type="entry name" value="TAT"/>
    <property type="match status" value="1"/>
</dbReference>
<evidence type="ECO:0000313" key="6">
    <source>
        <dbReference type="Proteomes" id="UP001519654"/>
    </source>
</evidence>
<dbReference type="SUPFAM" id="SSF53474">
    <property type="entry name" value="alpha/beta-Hydrolases"/>
    <property type="match status" value="1"/>
</dbReference>
<reference evidence="5 6" key="1">
    <citation type="submission" date="2021-06" db="EMBL/GenBank/DDBJ databases">
        <title>Actinoplanes lichenicola sp. nov., and Actinoplanes ovalisporus sp. nov., isolated from lichen in Thailand.</title>
        <authorList>
            <person name="Saeng-In P."/>
            <person name="Kanchanasin P."/>
            <person name="Yuki M."/>
            <person name="Kudo T."/>
            <person name="Ohkuma M."/>
            <person name="Phongsopitanun W."/>
            <person name="Tanasupawat S."/>
        </authorList>
    </citation>
    <scope>NUCLEOTIDE SEQUENCE [LARGE SCALE GENOMIC DNA]</scope>
    <source>
        <strain evidence="5 6">NBRC 110975</strain>
    </source>
</reference>
<dbReference type="Proteomes" id="UP001519654">
    <property type="component" value="Unassembled WGS sequence"/>
</dbReference>
<keyword evidence="6" id="KW-1185">Reference proteome</keyword>
<evidence type="ECO:0000313" key="5">
    <source>
        <dbReference type="EMBL" id="MBU2664816.1"/>
    </source>
</evidence>
<name>A0ABS5YNC6_9ACTN</name>
<evidence type="ECO:0000256" key="1">
    <source>
        <dbReference type="ARBA" id="ARBA00022801"/>
    </source>
</evidence>
<dbReference type="EMBL" id="JAHKKG010000004">
    <property type="protein sequence ID" value="MBU2664816.1"/>
    <property type="molecule type" value="Genomic_DNA"/>
</dbReference>
<dbReference type="Pfam" id="PF03403">
    <property type="entry name" value="PAF-AH_p_II"/>
    <property type="match status" value="2"/>
</dbReference>
<comment type="caution">
    <text evidence="5">The sequence shown here is derived from an EMBL/GenBank/DDBJ whole genome shotgun (WGS) entry which is preliminary data.</text>
</comment>
<gene>
    <name evidence="5" type="ORF">KOI35_15040</name>
</gene>
<keyword evidence="1 5" id="KW-0378">Hydrolase</keyword>
<dbReference type="GO" id="GO:0016787">
    <property type="term" value="F:hydrolase activity"/>
    <property type="evidence" value="ECO:0007669"/>
    <property type="project" value="UniProtKB-KW"/>
</dbReference>
<dbReference type="PANTHER" id="PTHR10272">
    <property type="entry name" value="PLATELET-ACTIVATING FACTOR ACETYLHYDROLASE"/>
    <property type="match status" value="1"/>
</dbReference>
<sequence length="363" mass="39716">MTIALTRRTLLTATLAAGVAVPLSTGPAVAAVTKRLTLPRPTGPHRIGTVAQRLRGGNGRDVMASIWYPAADDGRRYPRAPWMPAASYHALFASVDLDAAEAPLTAGLLGAPPLPAGEGRPVVVYSHGNNSCRAETTIVVQELASHGYVVATVDHTGDGYSEFPGGQVTTPDDEEFNPWNSAYDVRALLDHLQRLRGPLGATIDMRRVGMYGWSKGATSTALVMNEDRRVRAGIGFDGEMQSQPRPTTIDRPFMIMSAEFPRSTEESVEEFWQNLRGWRLNIQARGAAHSSYIDTQWLIPQIAPLIGMTPEDYAAWCGTLDPGRGVRIQQAYPLAFFDQHLRGRRQRLLEGPSRAFPEVTYLP</sequence>
<dbReference type="InterPro" id="IPR006311">
    <property type="entry name" value="TAT_signal"/>
</dbReference>
<evidence type="ECO:0000256" key="4">
    <source>
        <dbReference type="SAM" id="SignalP"/>
    </source>
</evidence>
<accession>A0ABS5YNC6</accession>